<evidence type="ECO:0000256" key="3">
    <source>
        <dbReference type="ARBA" id="ARBA00022729"/>
    </source>
</evidence>
<evidence type="ECO:0000256" key="1">
    <source>
        <dbReference type="ARBA" id="ARBA00004442"/>
    </source>
</evidence>
<evidence type="ECO:0000259" key="6">
    <source>
        <dbReference type="Pfam" id="PF07980"/>
    </source>
</evidence>
<name>A0A127V8H7_9SPHI</name>
<dbReference type="SUPFAM" id="SSF48452">
    <property type="entry name" value="TPR-like"/>
    <property type="match status" value="1"/>
</dbReference>
<keyword evidence="4" id="KW-0472">Membrane</keyword>
<organism evidence="7 8">
    <name type="scientific">Pedobacter cryoconitis</name>
    <dbReference type="NCBI Taxonomy" id="188932"/>
    <lineage>
        <taxon>Bacteria</taxon>
        <taxon>Pseudomonadati</taxon>
        <taxon>Bacteroidota</taxon>
        <taxon>Sphingobacteriia</taxon>
        <taxon>Sphingobacteriales</taxon>
        <taxon>Sphingobacteriaceae</taxon>
        <taxon>Pedobacter</taxon>
    </lineage>
</organism>
<comment type="similarity">
    <text evidence="2">Belongs to the SusD family.</text>
</comment>
<dbReference type="InterPro" id="IPR011990">
    <property type="entry name" value="TPR-like_helical_dom_sf"/>
</dbReference>
<sequence>MKNRYIIAFMALTISLSGCTKLDEKLNGQIGNGGINSGNVADLLNGSYKAMRSPFQGPFGFWALQEFPSDEAIVPTRAGDWDDNGAWRALHLHRWEADHTRISSSFRDLNGVSYAATNVLLYNPTPVQAAEARFLRAFAQFSILDGWGQVPYREPGDDVSLPSKVRKASEEIAYLIAELTAIIPSLPDGANYLANKDAGKMLLMKCYLNKGAFLNRAVPTFDAADMAKVITLADEIINSGKYQLATNYFDNFAPNNDVISKENVFTSQNIGGSDAGGVRDMWTMPLHYNQKPNGNNGFSTLSDFYKKFEASDQRIGGAYAGVTNISGVKVGFLIGQQVDEKGALIKDRRNNNLIFTPEVSNVETDANHLEVAGIRVIKYPIDYTYGSTGKADNDWVYYRYSDVLLMKAEAQVRTGLAGPALTVVNGLRTVRGASALGSLTLDNLLDERGREFFWEGVRRQDLIRFGKFLTPWQEKQVDNPRNLVFPIPDNQLSNPNYIQNAGY</sequence>
<gene>
    <name evidence="7" type="ORF">AY601_0746</name>
</gene>
<evidence type="ECO:0000256" key="4">
    <source>
        <dbReference type="ARBA" id="ARBA00023136"/>
    </source>
</evidence>
<evidence type="ECO:0000313" key="8">
    <source>
        <dbReference type="Proteomes" id="UP000071561"/>
    </source>
</evidence>
<accession>A0A127V8H7</accession>
<dbReference type="OrthoDB" id="9783641at2"/>
<dbReference type="Proteomes" id="UP000071561">
    <property type="component" value="Chromosome"/>
</dbReference>
<dbReference type="InterPro" id="IPR012944">
    <property type="entry name" value="SusD_RagB_dom"/>
</dbReference>
<dbReference type="GO" id="GO:0009279">
    <property type="term" value="C:cell outer membrane"/>
    <property type="evidence" value="ECO:0007669"/>
    <property type="project" value="UniProtKB-SubCell"/>
</dbReference>
<keyword evidence="5" id="KW-0998">Cell outer membrane</keyword>
<dbReference type="EMBL" id="CP014504">
    <property type="protein sequence ID" value="AMP97692.1"/>
    <property type="molecule type" value="Genomic_DNA"/>
</dbReference>
<keyword evidence="8" id="KW-1185">Reference proteome</keyword>
<protein>
    <submittedName>
        <fullName evidence="7">Carbohydrate-binding protein SusD</fullName>
    </submittedName>
</protein>
<keyword evidence="3" id="KW-0732">Signal</keyword>
<dbReference type="PATRIC" id="fig|188932.3.peg.767"/>
<evidence type="ECO:0000256" key="2">
    <source>
        <dbReference type="ARBA" id="ARBA00006275"/>
    </source>
</evidence>
<evidence type="ECO:0000313" key="7">
    <source>
        <dbReference type="EMBL" id="AMP97692.1"/>
    </source>
</evidence>
<dbReference type="PROSITE" id="PS51257">
    <property type="entry name" value="PROKAR_LIPOPROTEIN"/>
    <property type="match status" value="1"/>
</dbReference>
<dbReference type="Pfam" id="PF07980">
    <property type="entry name" value="SusD_RagB"/>
    <property type="match status" value="1"/>
</dbReference>
<feature type="domain" description="RagB/SusD" evidence="6">
    <location>
        <begin position="239"/>
        <end position="502"/>
    </location>
</feature>
<proteinExistence type="inferred from homology"/>
<dbReference type="Gene3D" id="1.25.40.390">
    <property type="match status" value="1"/>
</dbReference>
<evidence type="ECO:0000256" key="5">
    <source>
        <dbReference type="ARBA" id="ARBA00023237"/>
    </source>
</evidence>
<reference evidence="7 8" key="1">
    <citation type="submission" date="2016-03" db="EMBL/GenBank/DDBJ databases">
        <title>Complete genome sequence of Pedobacter cryoconitis PAMC 27485.</title>
        <authorList>
            <person name="Lee J."/>
            <person name="Kim O.-S."/>
        </authorList>
    </citation>
    <scope>NUCLEOTIDE SEQUENCE [LARGE SCALE GENOMIC DNA]</scope>
    <source>
        <strain evidence="7 8">PAMC 27485</strain>
    </source>
</reference>
<comment type="subcellular location">
    <subcellularLocation>
        <location evidence="1">Cell outer membrane</location>
    </subcellularLocation>
</comment>
<dbReference type="KEGG" id="pcm:AY601_0746"/>
<dbReference type="AlphaFoldDB" id="A0A127V8H7"/>